<reference evidence="3 4" key="1">
    <citation type="submission" date="2019-04" db="EMBL/GenBank/DDBJ databases">
        <title>Natronomonas sp. F20-122 a newhaloarchaeon isolated from a saline saltern of Isla Bacuta, Huelva, Spain.</title>
        <authorList>
            <person name="Duran-Viseras A."/>
            <person name="Sanchez-Porro C."/>
            <person name="Ventosa A."/>
        </authorList>
    </citation>
    <scope>NUCLEOTIDE SEQUENCE [LARGE SCALE GENOMIC DNA]</scope>
    <source>
        <strain evidence="3 4">F20-122</strain>
    </source>
</reference>
<feature type="region of interest" description="Disordered" evidence="1">
    <location>
        <begin position="1"/>
        <end position="22"/>
    </location>
</feature>
<comment type="caution">
    <text evidence="3">The sequence shown here is derived from an EMBL/GenBank/DDBJ whole genome shotgun (WGS) entry which is preliminary data.</text>
</comment>
<keyword evidence="4" id="KW-1185">Reference proteome</keyword>
<evidence type="ECO:0000256" key="1">
    <source>
        <dbReference type="SAM" id="MobiDB-lite"/>
    </source>
</evidence>
<dbReference type="InterPro" id="IPR029058">
    <property type="entry name" value="AB_hydrolase_fold"/>
</dbReference>
<dbReference type="Proteomes" id="UP000308037">
    <property type="component" value="Unassembled WGS sequence"/>
</dbReference>
<proteinExistence type="predicted"/>
<keyword evidence="3" id="KW-0378">Hydrolase</keyword>
<dbReference type="Pfam" id="PF01738">
    <property type="entry name" value="DLH"/>
    <property type="match status" value="1"/>
</dbReference>
<name>A0A4U5JFH5_9EURY</name>
<dbReference type="SUPFAM" id="SSF53474">
    <property type="entry name" value="alpha/beta-Hydrolases"/>
    <property type="match status" value="1"/>
</dbReference>
<dbReference type="AlphaFoldDB" id="A0A4U5JFH5"/>
<dbReference type="EMBL" id="QKNX01000001">
    <property type="protein sequence ID" value="TKR27944.1"/>
    <property type="molecule type" value="Genomic_DNA"/>
</dbReference>
<gene>
    <name evidence="3" type="ORF">DM868_02340</name>
</gene>
<protein>
    <submittedName>
        <fullName evidence="3">Alpha/beta hydrolase</fullName>
    </submittedName>
</protein>
<organism evidence="3 4">
    <name type="scientific">Natronomonas salsuginis</name>
    <dbReference type="NCBI Taxonomy" id="2217661"/>
    <lineage>
        <taxon>Archaea</taxon>
        <taxon>Methanobacteriati</taxon>
        <taxon>Methanobacteriota</taxon>
        <taxon>Stenosarchaea group</taxon>
        <taxon>Halobacteria</taxon>
        <taxon>Halobacteriales</taxon>
        <taxon>Natronomonadaceae</taxon>
        <taxon>Natronomonas</taxon>
    </lineage>
</organism>
<dbReference type="Gene3D" id="3.40.50.1820">
    <property type="entry name" value="alpha/beta hydrolase"/>
    <property type="match status" value="1"/>
</dbReference>
<dbReference type="OrthoDB" id="50239at2157"/>
<evidence type="ECO:0000313" key="3">
    <source>
        <dbReference type="EMBL" id="TKR27944.1"/>
    </source>
</evidence>
<dbReference type="RefSeq" id="WP_137275244.1">
    <property type="nucleotide sequence ID" value="NZ_QKNX01000001.1"/>
</dbReference>
<dbReference type="InterPro" id="IPR002925">
    <property type="entry name" value="Dienelactn_hydro"/>
</dbReference>
<evidence type="ECO:0000259" key="2">
    <source>
        <dbReference type="Pfam" id="PF01738"/>
    </source>
</evidence>
<sequence length="195" mass="20555">MSESVVVPSDRDVRGTLDSPEGDRCVVACPPHPQMGGNRSDPRLRAVSDALESACLRFDYGPWDEGRGELADVRAAYAWAGGRYDRVSLFGYSFGGCLALVAAARESAAGTPPERVVALSPAARLSEGIDAVAAVDEIDCPVGIVYGERDTTVDAEAVAARVRARGGRVEVMSADHHFVGQTPKVGELVAELLSI</sequence>
<feature type="domain" description="Dienelactone hydrolase" evidence="2">
    <location>
        <begin position="73"/>
        <end position="171"/>
    </location>
</feature>
<evidence type="ECO:0000313" key="4">
    <source>
        <dbReference type="Proteomes" id="UP000308037"/>
    </source>
</evidence>
<accession>A0A4U5JFH5</accession>
<dbReference type="GO" id="GO:0016787">
    <property type="term" value="F:hydrolase activity"/>
    <property type="evidence" value="ECO:0007669"/>
    <property type="project" value="UniProtKB-KW"/>
</dbReference>